<dbReference type="EMBL" id="GL832962">
    <property type="protein sequence ID" value="EGD83190.1"/>
    <property type="molecule type" value="Genomic_DNA"/>
</dbReference>
<evidence type="ECO:0000256" key="4">
    <source>
        <dbReference type="ARBA" id="ARBA00022729"/>
    </source>
</evidence>
<dbReference type="Pfam" id="PF00450">
    <property type="entry name" value="Peptidase_S10"/>
    <property type="match status" value="1"/>
</dbReference>
<keyword evidence="5" id="KW-0378">Hydrolase</keyword>
<keyword evidence="4 7" id="KW-0732">Signal</keyword>
<dbReference type="PROSITE" id="PS51257">
    <property type="entry name" value="PROKAR_LIPOPROTEIN"/>
    <property type="match status" value="1"/>
</dbReference>
<dbReference type="PANTHER" id="PTHR11802:SF472">
    <property type="entry name" value="SERINE CARBOXYPEPTIDASE CPVL-RELATED"/>
    <property type="match status" value="1"/>
</dbReference>
<dbReference type="InterPro" id="IPR001563">
    <property type="entry name" value="Peptidase_S10"/>
</dbReference>
<dbReference type="KEGG" id="sre:PTSG_03820"/>
<evidence type="ECO:0000313" key="9">
    <source>
        <dbReference type="Proteomes" id="UP000007799"/>
    </source>
</evidence>
<evidence type="ECO:0008006" key="10">
    <source>
        <dbReference type="Google" id="ProtNLM"/>
    </source>
</evidence>
<dbReference type="InParanoid" id="F2U5H4"/>
<dbReference type="PRINTS" id="PR00724">
    <property type="entry name" value="CRBOXYPTASEC"/>
</dbReference>
<evidence type="ECO:0000256" key="1">
    <source>
        <dbReference type="ARBA" id="ARBA00009431"/>
    </source>
</evidence>
<feature type="signal peptide" evidence="7">
    <location>
        <begin position="1"/>
        <end position="19"/>
    </location>
</feature>
<dbReference type="MEROPS" id="S10.003"/>
<accession>F2U5H4</accession>
<protein>
    <recommendedName>
        <fullName evidence="10">Carboxypeptidase</fullName>
    </recommendedName>
</protein>
<feature type="chain" id="PRO_5003287305" description="Carboxypeptidase" evidence="7">
    <location>
        <begin position="20"/>
        <end position="482"/>
    </location>
</feature>
<dbReference type="Proteomes" id="UP000007799">
    <property type="component" value="Unassembled WGS sequence"/>
</dbReference>
<dbReference type="AlphaFoldDB" id="F2U5H4"/>
<dbReference type="InterPro" id="IPR029058">
    <property type="entry name" value="AB_hydrolase_fold"/>
</dbReference>
<evidence type="ECO:0000256" key="3">
    <source>
        <dbReference type="ARBA" id="ARBA00022670"/>
    </source>
</evidence>
<dbReference type="OrthoDB" id="443318at2759"/>
<keyword evidence="2" id="KW-0121">Carboxypeptidase</keyword>
<dbReference type="GO" id="GO:0004185">
    <property type="term" value="F:serine-type carboxypeptidase activity"/>
    <property type="evidence" value="ECO:0007669"/>
    <property type="project" value="InterPro"/>
</dbReference>
<evidence type="ECO:0000256" key="6">
    <source>
        <dbReference type="ARBA" id="ARBA00023180"/>
    </source>
</evidence>
<dbReference type="OMA" id="WYYNYLQ"/>
<evidence type="ECO:0000256" key="5">
    <source>
        <dbReference type="ARBA" id="ARBA00022801"/>
    </source>
</evidence>
<dbReference type="GO" id="GO:0006508">
    <property type="term" value="P:proteolysis"/>
    <property type="evidence" value="ECO:0007669"/>
    <property type="project" value="UniProtKB-KW"/>
</dbReference>
<dbReference type="PANTHER" id="PTHR11802">
    <property type="entry name" value="SERINE PROTEASE FAMILY S10 SERINE CARBOXYPEPTIDASE"/>
    <property type="match status" value="1"/>
</dbReference>
<dbReference type="eggNOG" id="KOG1282">
    <property type="taxonomic scope" value="Eukaryota"/>
</dbReference>
<evidence type="ECO:0000256" key="2">
    <source>
        <dbReference type="ARBA" id="ARBA00022645"/>
    </source>
</evidence>
<evidence type="ECO:0000313" key="8">
    <source>
        <dbReference type="EMBL" id="EGD83190.1"/>
    </source>
</evidence>
<keyword evidence="9" id="KW-1185">Reference proteome</keyword>
<dbReference type="SUPFAM" id="SSF53474">
    <property type="entry name" value="alpha/beta-Hydrolases"/>
    <property type="match status" value="1"/>
</dbReference>
<dbReference type="GeneID" id="16076134"/>
<organism evidence="9">
    <name type="scientific">Salpingoeca rosetta (strain ATCC 50818 / BSB-021)</name>
    <dbReference type="NCBI Taxonomy" id="946362"/>
    <lineage>
        <taxon>Eukaryota</taxon>
        <taxon>Choanoflagellata</taxon>
        <taxon>Craspedida</taxon>
        <taxon>Salpingoecidae</taxon>
        <taxon>Salpingoeca</taxon>
    </lineage>
</organism>
<gene>
    <name evidence="8" type="ORF">PTSG_03820</name>
</gene>
<keyword evidence="3" id="KW-0645">Protease</keyword>
<comment type="similarity">
    <text evidence="1">Belongs to the peptidase S10 family.</text>
</comment>
<dbReference type="STRING" id="946362.F2U5H4"/>
<evidence type="ECO:0000256" key="7">
    <source>
        <dbReference type="SAM" id="SignalP"/>
    </source>
</evidence>
<dbReference type="FunCoup" id="F2U5H4">
    <property type="interactions" value="458"/>
</dbReference>
<dbReference type="FunFam" id="3.40.50.1820:FF:000096">
    <property type="entry name" value="Carboxypeptidase vitellogenic-like"/>
    <property type="match status" value="1"/>
</dbReference>
<dbReference type="RefSeq" id="XP_004995554.1">
    <property type="nucleotide sequence ID" value="XM_004995497.1"/>
</dbReference>
<sequence length="482" mass="53558">MMMMIKSAVVFAGVVGVLACVLLAQPAAAFHRRIYGVHENMHAAPGADVGEPLLVSNVRERYGVEAAQGAAKVNGIGNYTSYAGFYTVNKTTDNNLFVWYFPSQDNNPDAPLLIWLQGGPGGASTFGLFSEIGPFHVDENMKLHERDTTWNSNYSLLFIDNPVGAGYSYTGTGKGYATNTREDVARDLYACLTEFYATFPDQAKVDLYLTGESFAGHYIPAFAAYIHRKNAASSDASKIPLKGVSIGDGWTDPVVQMQAIPGLMFNLGLADHNQRDVLQQYTDQTVKAINNGNYTLAFDIWDEMLNGDVYKYPTYFYNLTGTLDYDNFLRTISPASFGYYSKFISQDWVRKAIHVGNATLNSGLECELHLIPDVMVSYKPELALVMDNYKVLMYNGQLDLIVGVPLTERYLPTIPWSGAKKFNSADRVVWKVKKSDTEVAGYVRAAQDFRYVVVRVAGHIAPYDQGRAVKDMVTRFIEDKPF</sequence>
<name>F2U5H4_SALR5</name>
<dbReference type="Gene3D" id="3.40.50.1820">
    <property type="entry name" value="alpha/beta hydrolase"/>
    <property type="match status" value="1"/>
</dbReference>
<proteinExistence type="inferred from homology"/>
<reference evidence="8" key="1">
    <citation type="submission" date="2009-08" db="EMBL/GenBank/DDBJ databases">
        <title>Annotation of Salpingoeca rosetta.</title>
        <authorList>
            <consortium name="The Broad Institute Genome Sequencing Platform"/>
            <person name="Russ C."/>
            <person name="Cuomo C."/>
            <person name="Burger G."/>
            <person name="Gray M.W."/>
            <person name="Holland P.W.H."/>
            <person name="King N."/>
            <person name="Lang F.B.F."/>
            <person name="Roger A.J."/>
            <person name="Ruiz-Trillo I."/>
            <person name="Young S.K."/>
            <person name="Zeng Q."/>
            <person name="Gargeya S."/>
            <person name="Alvarado L."/>
            <person name="Berlin A."/>
            <person name="Chapman S.B."/>
            <person name="Chen Z."/>
            <person name="Freedman E."/>
            <person name="Gellesch M."/>
            <person name="Goldberg J."/>
            <person name="Griggs A."/>
            <person name="Gujja S."/>
            <person name="Heilman E."/>
            <person name="Heiman D."/>
            <person name="Howarth C."/>
            <person name="Mehta T."/>
            <person name="Neiman D."/>
            <person name="Pearson M."/>
            <person name="Roberts A."/>
            <person name="Saif S."/>
            <person name="Shea T."/>
            <person name="Shenoy N."/>
            <person name="Sisk P."/>
            <person name="Stolte C."/>
            <person name="Sykes S."/>
            <person name="White J."/>
            <person name="Yandava C."/>
            <person name="Haas B."/>
            <person name="Nusbaum C."/>
            <person name="Birren B."/>
        </authorList>
    </citation>
    <scope>NUCLEOTIDE SEQUENCE [LARGE SCALE GENOMIC DNA]</scope>
    <source>
        <strain evidence="8">ATCC 50818</strain>
    </source>
</reference>
<keyword evidence="6" id="KW-0325">Glycoprotein</keyword>